<keyword evidence="3" id="KW-1185">Reference proteome</keyword>
<proteinExistence type="predicted"/>
<dbReference type="EMBL" id="JAHIBW010000014">
    <property type="protein sequence ID" value="KAG7304704.1"/>
    <property type="molecule type" value="Genomic_DNA"/>
</dbReference>
<comment type="caution">
    <text evidence="2">The sequence shown here is derived from an EMBL/GenBank/DDBJ whole genome shotgun (WGS) entry which is preliminary data.</text>
</comment>
<evidence type="ECO:0000256" key="1">
    <source>
        <dbReference type="SAM" id="MobiDB-lite"/>
    </source>
</evidence>
<accession>A0ABQ7QHN7</accession>
<evidence type="ECO:0000313" key="2">
    <source>
        <dbReference type="EMBL" id="KAG7304704.1"/>
    </source>
</evidence>
<feature type="region of interest" description="Disordered" evidence="1">
    <location>
        <begin position="109"/>
        <end position="167"/>
    </location>
</feature>
<protein>
    <submittedName>
        <fullName evidence="2">Uncharacterized protein</fullName>
    </submittedName>
</protein>
<reference evidence="2 3" key="1">
    <citation type="submission" date="2021-06" db="EMBL/GenBank/DDBJ databases">
        <title>A haploid diamondback moth (Plutella xylostella L.) genome assembly resolves 31 chromosomes and identifies a diamide resistance mutation.</title>
        <authorList>
            <person name="Ward C.M."/>
            <person name="Perry K.D."/>
            <person name="Baker G."/>
            <person name="Powis K."/>
            <person name="Heckel D.G."/>
            <person name="Baxter S.W."/>
        </authorList>
    </citation>
    <scope>NUCLEOTIDE SEQUENCE [LARGE SCALE GENOMIC DNA]</scope>
    <source>
        <strain evidence="2 3">LV</strain>
        <tissue evidence="2">Single pupa</tissue>
    </source>
</reference>
<gene>
    <name evidence="2" type="ORF">JYU34_010051</name>
</gene>
<dbReference type="Proteomes" id="UP000823941">
    <property type="component" value="Chromosome 14"/>
</dbReference>
<sequence>MGMHNHGGGGYEALYRYNRLKLALRQVPEDSAEYFLNTFKTHVPRYEALEEDVVLVRSDEGHYHLTTQEILDRLRSKNAALESEDFNWNDEVEAQELLDELDRRQLSKYEPESALIQPHGHSGEASRSVPVVSAPQQQKSHQASSSTSTSRQSQSSNPSGLSAPTHS</sequence>
<name>A0ABQ7QHN7_PLUXY</name>
<evidence type="ECO:0000313" key="3">
    <source>
        <dbReference type="Proteomes" id="UP000823941"/>
    </source>
</evidence>
<organism evidence="2 3">
    <name type="scientific">Plutella xylostella</name>
    <name type="common">Diamondback moth</name>
    <name type="synonym">Plutella maculipennis</name>
    <dbReference type="NCBI Taxonomy" id="51655"/>
    <lineage>
        <taxon>Eukaryota</taxon>
        <taxon>Metazoa</taxon>
        <taxon>Ecdysozoa</taxon>
        <taxon>Arthropoda</taxon>
        <taxon>Hexapoda</taxon>
        <taxon>Insecta</taxon>
        <taxon>Pterygota</taxon>
        <taxon>Neoptera</taxon>
        <taxon>Endopterygota</taxon>
        <taxon>Lepidoptera</taxon>
        <taxon>Glossata</taxon>
        <taxon>Ditrysia</taxon>
        <taxon>Yponomeutoidea</taxon>
        <taxon>Plutellidae</taxon>
        <taxon>Plutella</taxon>
    </lineage>
</organism>
<feature type="compositionally biased region" description="Low complexity" evidence="1">
    <location>
        <begin position="133"/>
        <end position="167"/>
    </location>
</feature>